<comment type="caution">
    <text evidence="1">The sequence shown here is derived from an EMBL/GenBank/DDBJ whole genome shotgun (WGS) entry which is preliminary data.</text>
</comment>
<reference evidence="1 2" key="1">
    <citation type="submission" date="2015-10" db="EMBL/GenBank/DDBJ databases">
        <title>Genome analyses suggest a sexual origin of heterokaryosis in a supposedly ancient asexual fungus.</title>
        <authorList>
            <person name="Ropars J."/>
            <person name="Sedzielewska K."/>
            <person name="Noel J."/>
            <person name="Charron P."/>
            <person name="Farinelli L."/>
            <person name="Marton T."/>
            <person name="Kruger M."/>
            <person name="Pelin A."/>
            <person name="Brachmann A."/>
            <person name="Corradi N."/>
        </authorList>
    </citation>
    <scope>NUCLEOTIDE SEQUENCE [LARGE SCALE GENOMIC DNA]</scope>
    <source>
        <strain evidence="1 2">A4</strain>
    </source>
</reference>
<evidence type="ECO:0000313" key="1">
    <source>
        <dbReference type="EMBL" id="PKY42910.1"/>
    </source>
</evidence>
<sequence length="93" mass="10942">MQFLGFVKFRLQVLASNIWSLLGLASDTWSLLVHGLWMGLRFRIIDFGYWYQFMGSNRYQLRFLGFGFGSWTLDRFQLPIVFGIQGSELSEVY</sequence>
<dbReference type="AlphaFoldDB" id="A0A2I1G8F6"/>
<organism evidence="1 2">
    <name type="scientific">Rhizophagus irregularis</name>
    <dbReference type="NCBI Taxonomy" id="588596"/>
    <lineage>
        <taxon>Eukaryota</taxon>
        <taxon>Fungi</taxon>
        <taxon>Fungi incertae sedis</taxon>
        <taxon>Mucoromycota</taxon>
        <taxon>Glomeromycotina</taxon>
        <taxon>Glomeromycetes</taxon>
        <taxon>Glomerales</taxon>
        <taxon>Glomeraceae</taxon>
        <taxon>Rhizophagus</taxon>
    </lineage>
</organism>
<name>A0A2I1G8F6_9GLOM</name>
<protein>
    <submittedName>
        <fullName evidence="1">Uncharacterized protein</fullName>
    </submittedName>
</protein>
<evidence type="ECO:0000313" key="2">
    <source>
        <dbReference type="Proteomes" id="UP000234323"/>
    </source>
</evidence>
<dbReference type="EMBL" id="LLXI01000225">
    <property type="protein sequence ID" value="PKY42910.1"/>
    <property type="molecule type" value="Genomic_DNA"/>
</dbReference>
<keyword evidence="2" id="KW-1185">Reference proteome</keyword>
<accession>A0A2I1G8F6</accession>
<gene>
    <name evidence="1" type="ORF">RhiirA4_540731</name>
</gene>
<proteinExistence type="predicted"/>
<dbReference type="Proteomes" id="UP000234323">
    <property type="component" value="Unassembled WGS sequence"/>
</dbReference>